<dbReference type="Gene3D" id="3.40.50.10490">
    <property type="entry name" value="Glucose-6-phosphate isomerase like protein, domain 1"/>
    <property type="match status" value="1"/>
</dbReference>
<evidence type="ECO:0000313" key="3">
    <source>
        <dbReference type="EMBL" id="SDQ83042.1"/>
    </source>
</evidence>
<dbReference type="AlphaFoldDB" id="A0A1H1E2P5"/>
<dbReference type="GO" id="GO:1901135">
    <property type="term" value="P:carbohydrate derivative metabolic process"/>
    <property type="evidence" value="ECO:0007669"/>
    <property type="project" value="InterPro"/>
</dbReference>
<dbReference type="PROSITE" id="PS51464">
    <property type="entry name" value="SIS"/>
    <property type="match status" value="1"/>
</dbReference>
<feature type="domain" description="SIS" evidence="2">
    <location>
        <begin position="27"/>
        <end position="170"/>
    </location>
</feature>
<organism evidence="3 4">
    <name type="scientific">Actinopolyspora saharensis</name>
    <dbReference type="NCBI Taxonomy" id="995062"/>
    <lineage>
        <taxon>Bacteria</taxon>
        <taxon>Bacillati</taxon>
        <taxon>Actinomycetota</taxon>
        <taxon>Actinomycetes</taxon>
        <taxon>Actinopolysporales</taxon>
        <taxon>Actinopolysporaceae</taxon>
        <taxon>Actinopolyspora</taxon>
    </lineage>
</organism>
<dbReference type="OrthoDB" id="9797832at2"/>
<protein>
    <submittedName>
        <fullName evidence="3">6-phospho-3-hexuloisomerase</fullName>
    </submittedName>
</protein>
<dbReference type="InterPro" id="IPR017552">
    <property type="entry name" value="PHI/rmpB"/>
</dbReference>
<proteinExistence type="inferred from homology"/>
<dbReference type="EMBL" id="FNKO01000002">
    <property type="protein sequence ID" value="SDQ83042.1"/>
    <property type="molecule type" value="Genomic_DNA"/>
</dbReference>
<evidence type="ECO:0000259" key="2">
    <source>
        <dbReference type="PROSITE" id="PS51464"/>
    </source>
</evidence>
<dbReference type="PANTHER" id="PTHR43443">
    <property type="entry name" value="3-HEXULOSE-6-PHOSPHATE ISOMERASE"/>
    <property type="match status" value="1"/>
</dbReference>
<evidence type="ECO:0000256" key="1">
    <source>
        <dbReference type="ARBA" id="ARBA00009235"/>
    </source>
</evidence>
<name>A0A1H1E2P5_9ACTN</name>
<accession>A0A1H1E2P5</accession>
<dbReference type="InterPro" id="IPR001347">
    <property type="entry name" value="SIS_dom"/>
</dbReference>
<dbReference type="STRING" id="995062.SAMN04489718_2350"/>
<keyword evidence="3" id="KW-0413">Isomerase</keyword>
<evidence type="ECO:0000313" key="4">
    <source>
        <dbReference type="Proteomes" id="UP000199301"/>
    </source>
</evidence>
<comment type="similarity">
    <text evidence="1">Belongs to the SIS family. PHI subfamily.</text>
</comment>
<dbReference type="Pfam" id="PF01380">
    <property type="entry name" value="SIS"/>
    <property type="match status" value="1"/>
</dbReference>
<dbReference type="InterPro" id="IPR046348">
    <property type="entry name" value="SIS_dom_sf"/>
</dbReference>
<dbReference type="SUPFAM" id="SSF53697">
    <property type="entry name" value="SIS domain"/>
    <property type="match status" value="1"/>
</dbReference>
<dbReference type="PANTHER" id="PTHR43443:SF1">
    <property type="entry name" value="3-HEXULOSE-6-PHOSPHATE ISOMERASE"/>
    <property type="match status" value="1"/>
</dbReference>
<dbReference type="GO" id="GO:0016853">
    <property type="term" value="F:isomerase activity"/>
    <property type="evidence" value="ECO:0007669"/>
    <property type="project" value="UniProtKB-KW"/>
</dbReference>
<keyword evidence="4" id="KW-1185">Reference proteome</keyword>
<sequence>MNSEIELIRSELDTVCPRITEEAVAGCCRELGAAARVFVAGAGRSGFMASAFAMRLVHLGYAVHVVGEATAPAFAEGDVLVGVSGSGNTSGTVRAAGEARRARGRVVAVTTDVDSELAAAADAVLLVPAATKNRAAGEAATAQPLSSLFDQAVHLALDAVCLRLAAEAGIDNAAARGAHVKTE</sequence>
<dbReference type="Proteomes" id="UP000199301">
    <property type="component" value="Unassembled WGS sequence"/>
</dbReference>
<dbReference type="GO" id="GO:0097367">
    <property type="term" value="F:carbohydrate derivative binding"/>
    <property type="evidence" value="ECO:0007669"/>
    <property type="project" value="InterPro"/>
</dbReference>
<reference evidence="4" key="1">
    <citation type="submission" date="2016-10" db="EMBL/GenBank/DDBJ databases">
        <authorList>
            <person name="Varghese N."/>
            <person name="Submissions S."/>
        </authorList>
    </citation>
    <scope>NUCLEOTIDE SEQUENCE [LARGE SCALE GENOMIC DNA]</scope>
    <source>
        <strain evidence="4">DSM 45459</strain>
    </source>
</reference>
<gene>
    <name evidence="3" type="ORF">SAMN04489718_2350</name>
</gene>
<dbReference type="NCBIfam" id="TIGR03127">
    <property type="entry name" value="RuMP_HxlB"/>
    <property type="match status" value="1"/>
</dbReference>
<dbReference type="RefSeq" id="WP_092523802.1">
    <property type="nucleotide sequence ID" value="NZ_FNKO01000002.1"/>
</dbReference>